<sequence length="88" mass="9534">MAQDDSFTLDESITAQKALRSALGLPEEVFPVEAFVGMVSDEIEQHRKAGKSDQDIAAIIEQATGKSISAEAIAEHYATPEERHPHGD</sequence>
<evidence type="ECO:0000313" key="3">
    <source>
        <dbReference type="Proteomes" id="UP000401717"/>
    </source>
</evidence>
<protein>
    <submittedName>
        <fullName evidence="2">Uncharacterized protein</fullName>
    </submittedName>
</protein>
<dbReference type="OrthoDB" id="7568488at2"/>
<keyword evidence="4" id="KW-1185">Reference proteome</keyword>
<dbReference type="RefSeq" id="WP_144768521.1">
    <property type="nucleotide sequence ID" value="NZ_BPQI01000091.1"/>
</dbReference>
<accession>A0A564G6X4</accession>
<evidence type="ECO:0000313" key="2">
    <source>
        <dbReference type="EMBL" id="VUF15698.1"/>
    </source>
</evidence>
<reference evidence="2 3" key="1">
    <citation type="submission" date="2019-06" db="EMBL/GenBank/DDBJ databases">
        <authorList>
            <person name="Rodrigo-Torres L."/>
            <person name="Arahal R. D."/>
            <person name="Lucena T."/>
        </authorList>
    </citation>
    <scope>NUCLEOTIDE SEQUENCE [LARGE SCALE GENOMIC DNA]</scope>
    <source>
        <strain evidence="2 3">SW08-7</strain>
    </source>
</reference>
<proteinExistence type="predicted"/>
<organism evidence="2 3">
    <name type="scientific">Methylobacterium dankookense</name>
    <dbReference type="NCBI Taxonomy" id="560405"/>
    <lineage>
        <taxon>Bacteria</taxon>
        <taxon>Pseudomonadati</taxon>
        <taxon>Pseudomonadota</taxon>
        <taxon>Alphaproteobacteria</taxon>
        <taxon>Hyphomicrobiales</taxon>
        <taxon>Methylobacteriaceae</taxon>
        <taxon>Methylobacterium</taxon>
    </lineage>
</organism>
<reference evidence="1" key="3">
    <citation type="submission" date="2021-08" db="EMBL/GenBank/DDBJ databases">
        <authorList>
            <person name="Tani A."/>
            <person name="Ola A."/>
            <person name="Ogura Y."/>
            <person name="Katsura K."/>
            <person name="Hayashi T."/>
        </authorList>
    </citation>
    <scope>NUCLEOTIDE SEQUENCE</scope>
    <source>
        <strain evidence="1">DSM 22415</strain>
    </source>
</reference>
<dbReference type="Proteomes" id="UP000401717">
    <property type="component" value="Unassembled WGS sequence"/>
</dbReference>
<evidence type="ECO:0000313" key="1">
    <source>
        <dbReference type="EMBL" id="GJD57233.1"/>
    </source>
</evidence>
<name>A0A564G6X4_9HYPH</name>
<reference evidence="1" key="2">
    <citation type="journal article" date="2021" name="Front. Microbiol.">
        <title>Comprehensive Comparative Genomics and Phenotyping of Methylobacterium Species.</title>
        <authorList>
            <person name="Alessa O."/>
            <person name="Ogura Y."/>
            <person name="Fujitani Y."/>
            <person name="Takami H."/>
            <person name="Hayashi T."/>
            <person name="Sahin N."/>
            <person name="Tani A."/>
        </authorList>
    </citation>
    <scope>NUCLEOTIDE SEQUENCE</scope>
    <source>
        <strain evidence="1">DSM 22415</strain>
    </source>
</reference>
<dbReference type="AlphaFoldDB" id="A0A564G6X4"/>
<dbReference type="Proteomes" id="UP001055303">
    <property type="component" value="Unassembled WGS sequence"/>
</dbReference>
<gene>
    <name evidence="1" type="ORF">IFDJLNFL_3134</name>
    <name evidence="2" type="ORF">MTDSW087_05442</name>
</gene>
<evidence type="ECO:0000313" key="4">
    <source>
        <dbReference type="Proteomes" id="UP001055303"/>
    </source>
</evidence>
<dbReference type="EMBL" id="BPQI01000091">
    <property type="protein sequence ID" value="GJD57233.1"/>
    <property type="molecule type" value="Genomic_DNA"/>
</dbReference>
<dbReference type="EMBL" id="CABFVH010000066">
    <property type="protein sequence ID" value="VUF15698.1"/>
    <property type="molecule type" value="Genomic_DNA"/>
</dbReference>